<sequence>MIHGPRGHQLPISDALVGLCNHHVAGCEDTSCVGSFHVMSNR</sequence>
<keyword evidence="2" id="KW-1185">Reference proteome</keyword>
<reference evidence="1 2" key="1">
    <citation type="journal article" date="2017" name="G3 (Bethesda)">
        <title>The Physical Genome Mapping of Anopheles albimanus Corrected Scaffold Misassemblies and Identified Interarm Rearrangements in Genus Anopheles.</title>
        <authorList>
            <person name="Artemov G.N."/>
            <person name="Peery A.N."/>
            <person name="Jiang X."/>
            <person name="Tu Z."/>
            <person name="Stegniy V.N."/>
            <person name="Sharakhova M.V."/>
            <person name="Sharakhov I.V."/>
        </authorList>
    </citation>
    <scope>NUCLEOTIDE SEQUENCE [LARGE SCALE GENOMIC DNA]</scope>
    <source>
        <strain evidence="1 2">ALBI9_A</strain>
    </source>
</reference>
<reference evidence="1" key="2">
    <citation type="submission" date="2022-08" db="UniProtKB">
        <authorList>
            <consortium name="EnsemblMetazoa"/>
        </authorList>
    </citation>
    <scope>IDENTIFICATION</scope>
    <source>
        <strain evidence="1">STECLA/ALBI9_A</strain>
    </source>
</reference>
<dbReference type="Proteomes" id="UP000069272">
    <property type="component" value="Chromosome 3R"/>
</dbReference>
<dbReference type="VEuPathDB" id="VectorBase:AALB014915"/>
<dbReference type="AlphaFoldDB" id="A0A182FZ98"/>
<protein>
    <submittedName>
        <fullName evidence="1">Uncharacterized protein</fullName>
    </submittedName>
</protein>
<name>A0A182FZ98_ANOAL</name>
<dbReference type="EnsemblMetazoa" id="AALB014915-RA">
    <property type="protein sequence ID" value="AALB014915-PA"/>
    <property type="gene ID" value="AALB014915"/>
</dbReference>
<proteinExistence type="predicted"/>
<evidence type="ECO:0000313" key="2">
    <source>
        <dbReference type="Proteomes" id="UP000069272"/>
    </source>
</evidence>
<evidence type="ECO:0000313" key="1">
    <source>
        <dbReference type="EnsemblMetazoa" id="AALB014915-PA"/>
    </source>
</evidence>
<accession>A0A182FZ98</accession>
<organism evidence="1 2">
    <name type="scientific">Anopheles albimanus</name>
    <name type="common">New world malaria mosquito</name>
    <dbReference type="NCBI Taxonomy" id="7167"/>
    <lineage>
        <taxon>Eukaryota</taxon>
        <taxon>Metazoa</taxon>
        <taxon>Ecdysozoa</taxon>
        <taxon>Arthropoda</taxon>
        <taxon>Hexapoda</taxon>
        <taxon>Insecta</taxon>
        <taxon>Pterygota</taxon>
        <taxon>Neoptera</taxon>
        <taxon>Endopterygota</taxon>
        <taxon>Diptera</taxon>
        <taxon>Nematocera</taxon>
        <taxon>Culicoidea</taxon>
        <taxon>Culicidae</taxon>
        <taxon>Anophelinae</taxon>
        <taxon>Anopheles</taxon>
    </lineage>
</organism>